<evidence type="ECO:0000256" key="1">
    <source>
        <dbReference type="ARBA" id="ARBA00008080"/>
    </source>
</evidence>
<dbReference type="PROSITE" id="PS00646">
    <property type="entry name" value="RIBOSOMAL_S13_1"/>
    <property type="match status" value="1"/>
</dbReference>
<name>B8D6G1_DESA1</name>
<dbReference type="Gene3D" id="4.10.910.10">
    <property type="entry name" value="30s ribosomal protein s13, domain 2"/>
    <property type="match status" value="1"/>
</dbReference>
<evidence type="ECO:0000256" key="2">
    <source>
        <dbReference type="ARBA" id="ARBA00022730"/>
    </source>
</evidence>
<evidence type="ECO:0000256" key="3">
    <source>
        <dbReference type="ARBA" id="ARBA00022884"/>
    </source>
</evidence>
<dbReference type="InterPro" id="IPR019977">
    <property type="entry name" value="Ribosomal_uS13_archaeal"/>
</dbReference>
<dbReference type="KEGG" id="dka:DKAM_1366"/>
<proteinExistence type="inferred from homology"/>
<gene>
    <name evidence="6" type="primary">rps13</name>
    <name evidence="8" type="ordered locus">DKAM_1366</name>
</gene>
<dbReference type="eggNOG" id="arCOG01722">
    <property type="taxonomic scope" value="Archaea"/>
</dbReference>
<dbReference type="GO" id="GO:0015935">
    <property type="term" value="C:small ribosomal subunit"/>
    <property type="evidence" value="ECO:0007669"/>
    <property type="project" value="TreeGrafter"/>
</dbReference>
<sequence>MHMLIELSPVKELSERESFRQIVRMLETDVDGELPLVYGLSEVKGLGYTFSLAICRILGLNPEQRVGFLSDDVVKSIEEVVRNPGKYGIPSWIYNRQKDYTTGQNLHLTGANLVYYVKEDIEREKRVKSWRGIRHALGLKVRGQRTRTTGRTGVTVGVRKKKATQQQQSKKTEG</sequence>
<dbReference type="EMBL" id="CP001140">
    <property type="protein sequence ID" value="ACL11692.1"/>
    <property type="molecule type" value="Genomic_DNA"/>
</dbReference>
<dbReference type="AlphaFoldDB" id="B8D6G1"/>
<keyword evidence="4 6" id="KW-0689">Ribosomal protein</keyword>
<keyword evidence="5 6" id="KW-0687">Ribonucleoprotein</keyword>
<dbReference type="GO" id="GO:0005829">
    <property type="term" value="C:cytosol"/>
    <property type="evidence" value="ECO:0007669"/>
    <property type="project" value="TreeGrafter"/>
</dbReference>
<comment type="similarity">
    <text evidence="1 6 7">Belongs to the universal ribosomal protein uS13 family.</text>
</comment>
<dbReference type="InterPro" id="IPR027437">
    <property type="entry name" value="Rbsml_uS13_C"/>
</dbReference>
<dbReference type="InterPro" id="IPR018269">
    <property type="entry name" value="Ribosomal_uS13_CS"/>
</dbReference>
<dbReference type="Proteomes" id="UP000006903">
    <property type="component" value="Chromosome"/>
</dbReference>
<dbReference type="NCBIfam" id="NF003140">
    <property type="entry name" value="PRK04053.1"/>
    <property type="match status" value="1"/>
</dbReference>
<dbReference type="InterPro" id="IPR001892">
    <property type="entry name" value="Ribosomal_uS13"/>
</dbReference>
<evidence type="ECO:0000313" key="9">
    <source>
        <dbReference type="Proteomes" id="UP000006903"/>
    </source>
</evidence>
<dbReference type="PROSITE" id="PS50159">
    <property type="entry name" value="RIBOSOMAL_S13_2"/>
    <property type="match status" value="1"/>
</dbReference>
<protein>
    <recommendedName>
        <fullName evidence="6">Small ribosomal subunit protein uS13</fullName>
    </recommendedName>
</protein>
<dbReference type="GO" id="GO:0006412">
    <property type="term" value="P:translation"/>
    <property type="evidence" value="ECO:0007669"/>
    <property type="project" value="UniProtKB-UniRule"/>
</dbReference>
<keyword evidence="2 6" id="KW-0699">rRNA-binding</keyword>
<dbReference type="PANTHER" id="PTHR10871">
    <property type="entry name" value="30S RIBOSOMAL PROTEIN S13/40S RIBOSOMAL PROTEIN S18"/>
    <property type="match status" value="1"/>
</dbReference>
<evidence type="ECO:0000256" key="4">
    <source>
        <dbReference type="ARBA" id="ARBA00022980"/>
    </source>
</evidence>
<keyword evidence="3 6" id="KW-0694">RNA-binding</keyword>
<dbReference type="GO" id="GO:0019843">
    <property type="term" value="F:rRNA binding"/>
    <property type="evidence" value="ECO:0007669"/>
    <property type="project" value="UniProtKB-UniRule"/>
</dbReference>
<dbReference type="NCBIfam" id="TIGR03629">
    <property type="entry name" value="uS13_arch"/>
    <property type="match status" value="1"/>
</dbReference>
<evidence type="ECO:0000313" key="8">
    <source>
        <dbReference type="EMBL" id="ACL11692.1"/>
    </source>
</evidence>
<comment type="subunit">
    <text evidence="6">Part of the 30S ribosomal subunit. Forms a loose heterodimer with protein S19. Forms two bridges to the 50S subunit in the 70S ribosome.</text>
</comment>
<dbReference type="SUPFAM" id="SSF46946">
    <property type="entry name" value="S13-like H2TH domain"/>
    <property type="match status" value="1"/>
</dbReference>
<evidence type="ECO:0000256" key="6">
    <source>
        <dbReference type="HAMAP-Rule" id="MF_01315"/>
    </source>
</evidence>
<comment type="function">
    <text evidence="6">Located at the top of the head of the 30S subunit, it contacts several helices of the 16S rRNA. In the 70S ribosome it contacts the 23S rRNA (bridge B1a) and protein L5 of the 50S subunit (bridge B1b), connecting the 2 subunits; these bridges are implicated in subunit movement.</text>
</comment>
<dbReference type="FunFam" id="4.10.910.10:FF:000002">
    <property type="entry name" value="40S ribosomal protein S18"/>
    <property type="match status" value="1"/>
</dbReference>
<dbReference type="InterPro" id="IPR010979">
    <property type="entry name" value="Ribosomal_uS13-like_H2TH"/>
</dbReference>
<evidence type="ECO:0000256" key="5">
    <source>
        <dbReference type="ARBA" id="ARBA00023274"/>
    </source>
</evidence>
<evidence type="ECO:0000256" key="7">
    <source>
        <dbReference type="RuleBase" id="RU003830"/>
    </source>
</evidence>
<accession>B8D6G1</accession>
<dbReference type="HAMAP" id="MF_01315">
    <property type="entry name" value="Ribosomal_uS13"/>
    <property type="match status" value="1"/>
</dbReference>
<dbReference type="Gene3D" id="1.10.8.50">
    <property type="match status" value="1"/>
</dbReference>
<dbReference type="STRING" id="490899.DKAM_1366"/>
<dbReference type="Pfam" id="PF00416">
    <property type="entry name" value="Ribosomal_S13"/>
    <property type="match status" value="1"/>
</dbReference>
<dbReference type="PIRSF" id="PIRSF002134">
    <property type="entry name" value="Ribosomal_S13"/>
    <property type="match status" value="1"/>
</dbReference>
<dbReference type="GO" id="GO:0003735">
    <property type="term" value="F:structural constituent of ribosome"/>
    <property type="evidence" value="ECO:0007669"/>
    <property type="project" value="InterPro"/>
</dbReference>
<dbReference type="HOGENOM" id="CLU_103849_0_0_2"/>
<dbReference type="PANTHER" id="PTHR10871:SF3">
    <property type="entry name" value="SMALL RIBOSOMAL SUBUNIT PROTEIN US13"/>
    <property type="match status" value="1"/>
</dbReference>
<reference evidence="8 9" key="1">
    <citation type="journal article" date="2009" name="J. Bacteriol.">
        <title>Complete genome sequence of the anaerobic, protein-degrading hyperthermophilic crenarchaeon Desulfurococcus kamchatkensis.</title>
        <authorList>
            <person name="Ravin N.V."/>
            <person name="Mardanov A.V."/>
            <person name="Beletsky A.V."/>
            <person name="Kublanov I.V."/>
            <person name="Kolganova T.V."/>
            <person name="Lebedinsky A.V."/>
            <person name="Chernyh N.A."/>
            <person name="Bonch-Osmolovskaya E.A."/>
            <person name="Skryabin K.G."/>
        </authorList>
    </citation>
    <scope>NUCLEOTIDE SEQUENCE [LARGE SCALE GENOMIC DNA]</scope>
    <source>
        <strain evidence="9">DSM 18924 / JCM 16383 / VKM B-2413 / 1221n</strain>
    </source>
</reference>
<organism evidence="8 9">
    <name type="scientific">Desulfurococcus amylolyticus (strain DSM 18924 / JCM 16383 / VKM B-2413 / 1221n)</name>
    <name type="common">Desulfurococcus kamchatkensis</name>
    <dbReference type="NCBI Taxonomy" id="490899"/>
    <lineage>
        <taxon>Archaea</taxon>
        <taxon>Thermoproteota</taxon>
        <taxon>Thermoprotei</taxon>
        <taxon>Desulfurococcales</taxon>
        <taxon>Desulfurococcaceae</taxon>
        <taxon>Desulfurococcus</taxon>
    </lineage>
</organism>